<sequence>MLALLAETSMVAAQQMHAKAKAKVVTFTTATTHTFHVGWSASAMPSDYVPGVGLTGKPICKNTQRVHDAVGQAIASKRWPNSAWNKTKSASQDASPHLNTSTSFTRGSDTTLRNDRPSTTKTNGLPSDPATASRELRKLFGGFKSVPISPWRHIAMLLTLAPHLGQLAAQWRRPQWSMPLA</sequence>
<keyword evidence="3" id="KW-1185">Reference proteome</keyword>
<evidence type="ECO:0000313" key="2">
    <source>
        <dbReference type="EMBL" id="KAF0732906.1"/>
    </source>
</evidence>
<evidence type="ECO:0000313" key="3">
    <source>
        <dbReference type="Proteomes" id="UP000481153"/>
    </source>
</evidence>
<name>A0A6G0WZ80_9STRA</name>
<feature type="compositionally biased region" description="Polar residues" evidence="1">
    <location>
        <begin position="82"/>
        <end position="111"/>
    </location>
</feature>
<evidence type="ECO:0000256" key="1">
    <source>
        <dbReference type="SAM" id="MobiDB-lite"/>
    </source>
</evidence>
<feature type="region of interest" description="Disordered" evidence="1">
    <location>
        <begin position="81"/>
        <end position="131"/>
    </location>
</feature>
<dbReference type="EMBL" id="VJMJ01000128">
    <property type="protein sequence ID" value="KAF0732906.1"/>
    <property type="molecule type" value="Genomic_DNA"/>
</dbReference>
<reference evidence="2 3" key="1">
    <citation type="submission" date="2019-07" db="EMBL/GenBank/DDBJ databases">
        <title>Genomics analysis of Aphanomyces spp. identifies a new class of oomycete effector associated with host adaptation.</title>
        <authorList>
            <person name="Gaulin E."/>
        </authorList>
    </citation>
    <scope>NUCLEOTIDE SEQUENCE [LARGE SCALE GENOMIC DNA]</scope>
    <source>
        <strain evidence="2 3">ATCC 201684</strain>
    </source>
</reference>
<protein>
    <submittedName>
        <fullName evidence="2">Uncharacterized protein</fullName>
    </submittedName>
</protein>
<organism evidence="2 3">
    <name type="scientific">Aphanomyces euteiches</name>
    <dbReference type="NCBI Taxonomy" id="100861"/>
    <lineage>
        <taxon>Eukaryota</taxon>
        <taxon>Sar</taxon>
        <taxon>Stramenopiles</taxon>
        <taxon>Oomycota</taxon>
        <taxon>Saprolegniomycetes</taxon>
        <taxon>Saprolegniales</taxon>
        <taxon>Verrucalvaceae</taxon>
        <taxon>Aphanomyces</taxon>
    </lineage>
</organism>
<comment type="caution">
    <text evidence="2">The sequence shown here is derived from an EMBL/GenBank/DDBJ whole genome shotgun (WGS) entry which is preliminary data.</text>
</comment>
<proteinExistence type="predicted"/>
<gene>
    <name evidence="2" type="ORF">Ae201684_010228</name>
</gene>
<dbReference type="Proteomes" id="UP000481153">
    <property type="component" value="Unassembled WGS sequence"/>
</dbReference>
<accession>A0A6G0WZ80</accession>
<dbReference type="VEuPathDB" id="FungiDB:AeMF1_001908"/>
<dbReference type="AlphaFoldDB" id="A0A6G0WZ80"/>